<organism evidence="1">
    <name type="scientific">Mesocestoides corti</name>
    <name type="common">Flatworm</name>
    <dbReference type="NCBI Taxonomy" id="53468"/>
    <lineage>
        <taxon>Eukaryota</taxon>
        <taxon>Metazoa</taxon>
        <taxon>Spiralia</taxon>
        <taxon>Lophotrochozoa</taxon>
        <taxon>Platyhelminthes</taxon>
        <taxon>Cestoda</taxon>
        <taxon>Eucestoda</taxon>
        <taxon>Cyclophyllidea</taxon>
        <taxon>Mesocestoididae</taxon>
        <taxon>Mesocestoides</taxon>
    </lineage>
</organism>
<accession>A0A5K3F215</accession>
<proteinExistence type="predicted"/>
<reference evidence="1" key="1">
    <citation type="submission" date="2019-11" db="UniProtKB">
        <authorList>
            <consortium name="WormBaseParasite"/>
        </authorList>
    </citation>
    <scope>IDENTIFICATION</scope>
</reference>
<protein>
    <submittedName>
        <fullName evidence="1">CCDC92 domain-containing protein</fullName>
    </submittedName>
</protein>
<dbReference type="AlphaFoldDB" id="A0A5K3F215"/>
<sequence>MKAHCDILSDKLEHERLAFESEIKAIRRDTEQFCQVERIHKEALLKYDKKMKENSYSRNENRTDTEGNK</sequence>
<name>A0A5K3F215_MESCO</name>
<dbReference type="WBParaSite" id="MCU_004808-RB">
    <property type="protein sequence ID" value="MCU_004808-RB"/>
    <property type="gene ID" value="MCU_004808"/>
</dbReference>
<evidence type="ECO:0000313" key="1">
    <source>
        <dbReference type="WBParaSite" id="MCU_004808-RB"/>
    </source>
</evidence>